<dbReference type="Pfam" id="PF00440">
    <property type="entry name" value="TetR_N"/>
    <property type="match status" value="1"/>
</dbReference>
<organism evidence="4">
    <name type="scientific">Kuenenia stuttgartiensis</name>
    <dbReference type="NCBI Taxonomy" id="174633"/>
    <lineage>
        <taxon>Bacteria</taxon>
        <taxon>Pseudomonadati</taxon>
        <taxon>Planctomycetota</taxon>
        <taxon>Candidatus Brocadiia</taxon>
        <taxon>Candidatus Brocadiales</taxon>
        <taxon>Candidatus Brocadiaceae</taxon>
        <taxon>Candidatus Kuenenia</taxon>
    </lineage>
</organism>
<dbReference type="GO" id="GO:0000976">
    <property type="term" value="F:transcription cis-regulatory region binding"/>
    <property type="evidence" value="ECO:0007669"/>
    <property type="project" value="TreeGrafter"/>
</dbReference>
<dbReference type="AlphaFoldDB" id="Q1Q0N6"/>
<dbReference type="SUPFAM" id="SSF46689">
    <property type="entry name" value="Homeodomain-like"/>
    <property type="match status" value="1"/>
</dbReference>
<sequence>MQINFILNKLQYSLYIMSGHQEEAHSARKKILETGLKLFSKKGYLGTTTREIAKEAGTAEVTIFRHFISKEKLFEEVLNTYSFLPALQGLLPEVAEMHYTEALTVIAERFLDTLAVRKDIIKIMHIEIQRYPQKILKMYHAFIDEIFKTLASYFTTMQKKGVLREFNAETAARAFLGMLFSYFDAKEFLMWKKYRIDDSDAIIKEFVDIFASGTMK</sequence>
<name>Q1Q0N6_KUEST</name>
<dbReference type="PROSITE" id="PS50977">
    <property type="entry name" value="HTH_TETR_2"/>
    <property type="match status" value="1"/>
</dbReference>
<protein>
    <recommendedName>
        <fullName evidence="3">HTH tetR-type domain-containing protein</fullName>
    </recommendedName>
</protein>
<dbReference type="PANTHER" id="PTHR30055">
    <property type="entry name" value="HTH-TYPE TRANSCRIPTIONAL REGULATOR RUTR"/>
    <property type="match status" value="1"/>
</dbReference>
<keyword evidence="1 2" id="KW-0238">DNA-binding</keyword>
<dbReference type="InterPro" id="IPR001647">
    <property type="entry name" value="HTH_TetR"/>
</dbReference>
<feature type="domain" description="HTH tetR-type" evidence="3">
    <location>
        <begin position="25"/>
        <end position="85"/>
    </location>
</feature>
<dbReference type="PANTHER" id="PTHR30055:SF223">
    <property type="entry name" value="HTH-TYPE TRANSCRIPTIONAL REGULATOR UIDR"/>
    <property type="match status" value="1"/>
</dbReference>
<accession>Q1Q0N6</accession>
<dbReference type="Gene3D" id="1.10.357.10">
    <property type="entry name" value="Tetracycline Repressor, domain 2"/>
    <property type="match status" value="1"/>
</dbReference>
<dbReference type="Pfam" id="PF14246">
    <property type="entry name" value="TetR_C_7"/>
    <property type="match status" value="1"/>
</dbReference>
<evidence type="ECO:0000256" key="2">
    <source>
        <dbReference type="PROSITE-ProRule" id="PRU00335"/>
    </source>
</evidence>
<dbReference type="InterPro" id="IPR050109">
    <property type="entry name" value="HTH-type_TetR-like_transc_reg"/>
</dbReference>
<dbReference type="GO" id="GO:0003700">
    <property type="term" value="F:DNA-binding transcription factor activity"/>
    <property type="evidence" value="ECO:0007669"/>
    <property type="project" value="TreeGrafter"/>
</dbReference>
<evidence type="ECO:0000313" key="4">
    <source>
        <dbReference type="EMBL" id="CAJ73567.1"/>
    </source>
</evidence>
<proteinExistence type="predicted"/>
<reference evidence="4" key="2">
    <citation type="submission" date="2006-01" db="EMBL/GenBank/DDBJ databases">
        <authorList>
            <person name="Genoscope"/>
        </authorList>
    </citation>
    <scope>NUCLEOTIDE SEQUENCE</scope>
</reference>
<dbReference type="InterPro" id="IPR036271">
    <property type="entry name" value="Tet_transcr_reg_TetR-rel_C_sf"/>
</dbReference>
<reference evidence="4" key="1">
    <citation type="journal article" date="2006" name="Nature">
        <title>Deciphering the evolution and metabolism of an anammox bacterium from a community genome.</title>
        <authorList>
            <person name="Strous M."/>
            <person name="Pelletier E."/>
            <person name="Mangenot S."/>
            <person name="Rattei T."/>
            <person name="Lehner A."/>
            <person name="Taylor M.W."/>
            <person name="Horn M."/>
            <person name="Daims H."/>
            <person name="Bartol-Mavel D."/>
            <person name="Wincker P."/>
            <person name="Barbe V."/>
            <person name="Fonknechten N."/>
            <person name="Vallenet D."/>
            <person name="Segurens B."/>
            <person name="Schenowitz-Truong C."/>
            <person name="Medigue C."/>
            <person name="Collingro A."/>
            <person name="Snel B."/>
            <person name="Dutilh B.E."/>
            <person name="OpDenCamp H.J.M."/>
            <person name="vanDerDrift C."/>
            <person name="Cirpus I."/>
            <person name="vanDePas-Schoonen K.T."/>
            <person name="Harhangi H.R."/>
            <person name="vanNiftrik L."/>
            <person name="Schmid M."/>
            <person name="Keltjens J."/>
            <person name="vanDeVossenberg J."/>
            <person name="Kartal B."/>
            <person name="Meier H."/>
            <person name="Frishman D."/>
            <person name="Huynen M.A."/>
            <person name="Mewes H."/>
            <person name="Weissenbach J."/>
            <person name="Jetten M.S.M."/>
            <person name="Wagner M."/>
            <person name="LePaslier D."/>
        </authorList>
    </citation>
    <scope>NUCLEOTIDE SEQUENCE</scope>
</reference>
<feature type="DNA-binding region" description="H-T-H motif" evidence="2">
    <location>
        <begin position="48"/>
        <end position="67"/>
    </location>
</feature>
<evidence type="ECO:0000259" key="3">
    <source>
        <dbReference type="PROSITE" id="PS50977"/>
    </source>
</evidence>
<dbReference type="EMBL" id="CT573071">
    <property type="protein sequence ID" value="CAJ73567.1"/>
    <property type="molecule type" value="Genomic_DNA"/>
</dbReference>
<dbReference type="InterPro" id="IPR009057">
    <property type="entry name" value="Homeodomain-like_sf"/>
</dbReference>
<dbReference type="SUPFAM" id="SSF48498">
    <property type="entry name" value="Tetracyclin repressor-like, C-terminal domain"/>
    <property type="match status" value="1"/>
</dbReference>
<evidence type="ECO:0000256" key="1">
    <source>
        <dbReference type="ARBA" id="ARBA00023125"/>
    </source>
</evidence>
<gene>
    <name evidence="4" type="ORF">kuste2815</name>
</gene>
<dbReference type="InterPro" id="IPR039536">
    <property type="entry name" value="TetR_C_Proteobacteria"/>
</dbReference>
<dbReference type="PRINTS" id="PR00455">
    <property type="entry name" value="HTHTETR"/>
</dbReference>